<gene>
    <name evidence="2" type="ORF">FDT80_05515</name>
</gene>
<dbReference type="InterPro" id="IPR009506">
    <property type="entry name" value="YjiS-like"/>
</dbReference>
<dbReference type="EMBL" id="VANS01000001">
    <property type="protein sequence ID" value="TMM55031.1"/>
    <property type="molecule type" value="Genomic_DNA"/>
</dbReference>
<proteinExistence type="predicted"/>
<organism evidence="2 3">
    <name type="scientific">Sulfitobacter sabulilitoris</name>
    <dbReference type="NCBI Taxonomy" id="2562655"/>
    <lineage>
        <taxon>Bacteria</taxon>
        <taxon>Pseudomonadati</taxon>
        <taxon>Pseudomonadota</taxon>
        <taxon>Alphaproteobacteria</taxon>
        <taxon>Rhodobacterales</taxon>
        <taxon>Roseobacteraceae</taxon>
        <taxon>Sulfitobacter</taxon>
    </lineage>
</organism>
<sequence length="78" mass="8604">MAYYNETTSAGSTLVERALGYAAHLLETAATRHAQRRVYNQTLTELGALSNRDLADLGLHRSELPRVAWDASQDATRS</sequence>
<name>A0A5S3PL30_9RHOB</name>
<evidence type="ECO:0000259" key="1">
    <source>
        <dbReference type="Pfam" id="PF06568"/>
    </source>
</evidence>
<evidence type="ECO:0000313" key="2">
    <source>
        <dbReference type="EMBL" id="TMM55031.1"/>
    </source>
</evidence>
<protein>
    <submittedName>
        <fullName evidence="2">DUF1127 domain-containing protein</fullName>
    </submittedName>
</protein>
<evidence type="ECO:0000313" key="3">
    <source>
        <dbReference type="Proteomes" id="UP000309550"/>
    </source>
</evidence>
<feature type="domain" description="YjiS-like" evidence="1">
    <location>
        <begin position="34"/>
        <end position="64"/>
    </location>
</feature>
<keyword evidence="3" id="KW-1185">Reference proteome</keyword>
<comment type="caution">
    <text evidence="2">The sequence shown here is derived from an EMBL/GenBank/DDBJ whole genome shotgun (WGS) entry which is preliminary data.</text>
</comment>
<dbReference type="OrthoDB" id="8244198at2"/>
<accession>A0A5S3PL30</accession>
<dbReference type="RefSeq" id="WP_138661201.1">
    <property type="nucleotide sequence ID" value="NZ_VANS01000001.1"/>
</dbReference>
<dbReference type="AlphaFoldDB" id="A0A5S3PL30"/>
<reference evidence="2 3" key="1">
    <citation type="submission" date="2019-05" db="EMBL/GenBank/DDBJ databases">
        <title>Sulfitobacter sabulilitoris sp. nov., isolated from a marine sand.</title>
        <authorList>
            <person name="Yoon J.-H."/>
        </authorList>
    </citation>
    <scope>NUCLEOTIDE SEQUENCE [LARGE SCALE GENOMIC DNA]</scope>
    <source>
        <strain evidence="2 3">HSMS-29</strain>
    </source>
</reference>
<dbReference type="Proteomes" id="UP000309550">
    <property type="component" value="Unassembled WGS sequence"/>
</dbReference>
<dbReference type="Pfam" id="PF06568">
    <property type="entry name" value="YjiS-like"/>
    <property type="match status" value="1"/>
</dbReference>